<feature type="transmembrane region" description="Helical" evidence="7">
    <location>
        <begin position="235"/>
        <end position="258"/>
    </location>
</feature>
<reference evidence="8" key="1">
    <citation type="submission" date="2022-08" db="EMBL/GenBank/DDBJ databases">
        <title>Complete genome of Mycoplasma iguanae type strain 2327.</title>
        <authorList>
            <person name="Spergser J."/>
        </authorList>
    </citation>
    <scope>NUCLEOTIDE SEQUENCE</scope>
    <source>
        <strain evidence="8">2327</strain>
    </source>
</reference>
<evidence type="ECO:0000313" key="9">
    <source>
        <dbReference type="Proteomes" id="UP001059252"/>
    </source>
</evidence>
<dbReference type="InterPro" id="IPR001640">
    <property type="entry name" value="Lgt"/>
</dbReference>
<dbReference type="EMBL" id="CP102734">
    <property type="protein sequence ID" value="UVD81697.1"/>
    <property type="molecule type" value="Genomic_DNA"/>
</dbReference>
<keyword evidence="4 7" id="KW-0812">Transmembrane</keyword>
<evidence type="ECO:0000256" key="5">
    <source>
        <dbReference type="ARBA" id="ARBA00022989"/>
    </source>
</evidence>
<dbReference type="GO" id="GO:0008961">
    <property type="term" value="F:phosphatidylglycerol-prolipoprotein diacylglyceryl transferase activity"/>
    <property type="evidence" value="ECO:0007669"/>
    <property type="project" value="UniProtKB-EC"/>
</dbReference>
<dbReference type="RefSeq" id="WP_258210871.1">
    <property type="nucleotide sequence ID" value="NZ_CP102734.1"/>
</dbReference>
<keyword evidence="6 7" id="KW-0472">Membrane</keyword>
<keyword evidence="3 7" id="KW-0808">Transferase</keyword>
<sequence length="307" mass="36192">MIPYREGDITWIIPNWFSLYGFLIFLGMVASILTIVYFWKRKKYSVDILFTLIFITIPSSILGARLWFIFEQLGVPNSNISSTWWKINEGGLSIQGGVILPTILDLLYLYKKRKEVDYREAFSFILPAVLIGQAIGRWGNFANHEVFGQIDIDGSHSKWLGWWISDNMYITKNGQDAYRIPLFFYEFLASTFGYIVLVWIFNFFGWFKPGITGAMYLIYYGIVRASMEFTREEAYMMYFVFAILYIVVGSGLLIYFHFLSDFIYVIEKNENKTLSLKIDKKQRYTKEKYKLGKFTITNYQRIIYENN</sequence>
<keyword evidence="9" id="KW-1185">Reference proteome</keyword>
<keyword evidence="2 7" id="KW-1003">Cell membrane</keyword>
<name>A0ABY5RAA8_9MOLU</name>
<dbReference type="PANTHER" id="PTHR30589">
    <property type="entry name" value="PROLIPOPROTEIN DIACYLGLYCERYL TRANSFERASE"/>
    <property type="match status" value="1"/>
</dbReference>
<evidence type="ECO:0000256" key="2">
    <source>
        <dbReference type="ARBA" id="ARBA00022475"/>
    </source>
</evidence>
<comment type="function">
    <text evidence="7">Catalyzes the transfer of the diacylglyceryl group from phosphatidylglycerol to the sulfhydryl group of the N-terminal cysteine of a prolipoprotein, the first step in the formation of mature lipoproteins.</text>
</comment>
<comment type="pathway">
    <text evidence="7">Protein modification; lipoprotein biosynthesis (diacylglyceryl transfer).</text>
</comment>
<feature type="transmembrane region" description="Helical" evidence="7">
    <location>
        <begin position="20"/>
        <end position="39"/>
    </location>
</feature>
<evidence type="ECO:0000256" key="3">
    <source>
        <dbReference type="ARBA" id="ARBA00022679"/>
    </source>
</evidence>
<evidence type="ECO:0000256" key="4">
    <source>
        <dbReference type="ARBA" id="ARBA00022692"/>
    </source>
</evidence>
<dbReference type="HAMAP" id="MF_01147">
    <property type="entry name" value="Lgt"/>
    <property type="match status" value="1"/>
</dbReference>
<gene>
    <name evidence="7 8" type="primary">lgt</name>
    <name evidence="8" type="ORF">NV226_00030</name>
</gene>
<feature type="transmembrane region" description="Helical" evidence="7">
    <location>
        <begin position="46"/>
        <end position="70"/>
    </location>
</feature>
<evidence type="ECO:0000256" key="6">
    <source>
        <dbReference type="ARBA" id="ARBA00023136"/>
    </source>
</evidence>
<dbReference type="EC" id="2.5.1.145" evidence="7"/>
<comment type="subcellular location">
    <subcellularLocation>
        <location evidence="7">Cell membrane</location>
        <topology evidence="7">Multi-pass membrane protein</topology>
    </subcellularLocation>
</comment>
<dbReference type="Pfam" id="PF01790">
    <property type="entry name" value="LGT"/>
    <property type="match status" value="1"/>
</dbReference>
<feature type="transmembrane region" description="Helical" evidence="7">
    <location>
        <begin position="206"/>
        <end position="223"/>
    </location>
</feature>
<dbReference type="Proteomes" id="UP001059252">
    <property type="component" value="Chromosome"/>
</dbReference>
<accession>A0ABY5RAA8</accession>
<comment type="catalytic activity">
    <reaction evidence="7">
        <text>L-cysteinyl-[prolipoprotein] + a 1,2-diacyl-sn-glycero-3-phospho-(1'-sn-glycerol) = an S-1,2-diacyl-sn-glyceryl-L-cysteinyl-[prolipoprotein] + sn-glycerol 1-phosphate + H(+)</text>
        <dbReference type="Rhea" id="RHEA:56712"/>
        <dbReference type="Rhea" id="RHEA-COMP:14679"/>
        <dbReference type="Rhea" id="RHEA-COMP:14680"/>
        <dbReference type="ChEBI" id="CHEBI:15378"/>
        <dbReference type="ChEBI" id="CHEBI:29950"/>
        <dbReference type="ChEBI" id="CHEBI:57685"/>
        <dbReference type="ChEBI" id="CHEBI:64716"/>
        <dbReference type="ChEBI" id="CHEBI:140658"/>
        <dbReference type="EC" id="2.5.1.145"/>
    </reaction>
</comment>
<evidence type="ECO:0000256" key="7">
    <source>
        <dbReference type="HAMAP-Rule" id="MF_01147"/>
    </source>
</evidence>
<comment type="similarity">
    <text evidence="1 7">Belongs to the Lgt family.</text>
</comment>
<dbReference type="PROSITE" id="PS01311">
    <property type="entry name" value="LGT"/>
    <property type="match status" value="1"/>
</dbReference>
<organism evidence="8 9">
    <name type="scientific">Mycoplasma iguanae</name>
    <dbReference type="NCBI Taxonomy" id="292461"/>
    <lineage>
        <taxon>Bacteria</taxon>
        <taxon>Bacillati</taxon>
        <taxon>Mycoplasmatota</taxon>
        <taxon>Mollicutes</taxon>
        <taxon>Mycoplasmataceae</taxon>
        <taxon>Mycoplasma</taxon>
    </lineage>
</organism>
<feature type="transmembrane region" description="Helical" evidence="7">
    <location>
        <begin position="182"/>
        <end position="200"/>
    </location>
</feature>
<dbReference type="NCBIfam" id="TIGR00544">
    <property type="entry name" value="lgt"/>
    <property type="match status" value="1"/>
</dbReference>
<feature type="transmembrane region" description="Helical" evidence="7">
    <location>
        <begin position="90"/>
        <end position="110"/>
    </location>
</feature>
<evidence type="ECO:0000313" key="8">
    <source>
        <dbReference type="EMBL" id="UVD81697.1"/>
    </source>
</evidence>
<dbReference type="PANTHER" id="PTHR30589:SF0">
    <property type="entry name" value="PHOSPHATIDYLGLYCEROL--PROLIPOPROTEIN DIACYLGLYCERYL TRANSFERASE"/>
    <property type="match status" value="1"/>
</dbReference>
<keyword evidence="5 7" id="KW-1133">Transmembrane helix</keyword>
<feature type="binding site" evidence="7">
    <location>
        <position position="137"/>
    </location>
    <ligand>
        <name>a 1,2-diacyl-sn-glycero-3-phospho-(1'-sn-glycerol)</name>
        <dbReference type="ChEBI" id="CHEBI:64716"/>
    </ligand>
</feature>
<evidence type="ECO:0000256" key="1">
    <source>
        <dbReference type="ARBA" id="ARBA00007150"/>
    </source>
</evidence>
<protein>
    <recommendedName>
        <fullName evidence="7">Phosphatidylglycerol--prolipoprotein diacylglyceryl transferase</fullName>
        <ecNumber evidence="7">2.5.1.145</ecNumber>
    </recommendedName>
</protein>
<proteinExistence type="inferred from homology"/>